<dbReference type="PANTHER" id="PTHR43479:SF21">
    <property type="entry name" value="TRANSCRIPTIONAL REGULATOR, TETR FAMILY"/>
    <property type="match status" value="1"/>
</dbReference>
<dbReference type="PRINTS" id="PR00455">
    <property type="entry name" value="HTHTETR"/>
</dbReference>
<proteinExistence type="predicted"/>
<organism evidence="4 5">
    <name type="scientific">Clostridium ragsdalei P11</name>
    <dbReference type="NCBI Taxonomy" id="1353534"/>
    <lineage>
        <taxon>Bacteria</taxon>
        <taxon>Bacillati</taxon>
        <taxon>Bacillota</taxon>
        <taxon>Clostridia</taxon>
        <taxon>Eubacteriales</taxon>
        <taxon>Clostridiaceae</taxon>
        <taxon>Clostridium</taxon>
    </lineage>
</organism>
<accession>A0A1A6B3E5</accession>
<dbReference type="Proteomes" id="UP000093954">
    <property type="component" value="Unassembled WGS sequence"/>
</dbReference>
<feature type="DNA-binding region" description="H-T-H motif" evidence="2">
    <location>
        <begin position="32"/>
        <end position="51"/>
    </location>
</feature>
<dbReference type="Gene3D" id="1.10.357.10">
    <property type="entry name" value="Tetracycline Repressor, domain 2"/>
    <property type="match status" value="1"/>
</dbReference>
<sequence>MNGFEKRTLKKRKAILDTSLSLFNEYGYKNVTIAQISKQTPVSLETIYNYFGSKDNLKNELIKQIIDDYCMFVEKVMNSSDPILNKLQKILLSKVDFAKQFSPQFITEELHDLNDTDLFGGKEKKQFLHTIILKVVEQGRNEKLITVDVSDEAVAAYIEINQYYITHNLVSTLQISGNNVNLLKEIGSLFLNGLKK</sequence>
<dbReference type="Pfam" id="PF00440">
    <property type="entry name" value="TetR_N"/>
    <property type="match status" value="1"/>
</dbReference>
<protein>
    <submittedName>
        <fullName evidence="4">HTH-type transcriptional repressor Bm3R1</fullName>
    </submittedName>
</protein>
<name>A0A1A6B3E5_9CLOT</name>
<dbReference type="InterPro" id="IPR050624">
    <property type="entry name" value="HTH-type_Tx_Regulator"/>
</dbReference>
<gene>
    <name evidence="4" type="primary">bm3R1</name>
    <name evidence="4" type="ORF">CLRAG_03090</name>
</gene>
<keyword evidence="1 2" id="KW-0238">DNA-binding</keyword>
<comment type="caution">
    <text evidence="4">The sequence shown here is derived from an EMBL/GenBank/DDBJ whole genome shotgun (WGS) entry which is preliminary data.</text>
</comment>
<dbReference type="InterPro" id="IPR001647">
    <property type="entry name" value="HTH_TetR"/>
</dbReference>
<dbReference type="InterPro" id="IPR009057">
    <property type="entry name" value="Homeodomain-like_sf"/>
</dbReference>
<feature type="domain" description="HTH tetR-type" evidence="3">
    <location>
        <begin position="9"/>
        <end position="69"/>
    </location>
</feature>
<keyword evidence="5" id="KW-1185">Reference proteome</keyword>
<dbReference type="PANTHER" id="PTHR43479">
    <property type="entry name" value="ACREF/ENVCD OPERON REPRESSOR-RELATED"/>
    <property type="match status" value="1"/>
</dbReference>
<dbReference type="EMBL" id="LROS01000003">
    <property type="protein sequence ID" value="OBR96800.1"/>
    <property type="molecule type" value="Genomic_DNA"/>
</dbReference>
<dbReference type="GO" id="GO:0003677">
    <property type="term" value="F:DNA binding"/>
    <property type="evidence" value="ECO:0007669"/>
    <property type="project" value="UniProtKB-UniRule"/>
</dbReference>
<dbReference type="AlphaFoldDB" id="A0A1A6B3E5"/>
<evidence type="ECO:0000313" key="5">
    <source>
        <dbReference type="Proteomes" id="UP000093954"/>
    </source>
</evidence>
<reference evidence="4 5" key="1">
    <citation type="journal article" date="2012" name="Front. Microbiol.">
        <title>Draft Genome Sequence of the Virulent Strain 01-B526 of the Fish Pathogen Aeromonas salmonicida.</title>
        <authorList>
            <person name="Charette S.J."/>
            <person name="Brochu F."/>
            <person name="Boyle B."/>
            <person name="Filion G."/>
            <person name="Tanaka K.H."/>
            <person name="Derome N."/>
        </authorList>
    </citation>
    <scope>NUCLEOTIDE SEQUENCE [LARGE SCALE GENOMIC DNA]</scope>
    <source>
        <strain evidence="4 5">P11</strain>
    </source>
</reference>
<dbReference type="RefSeq" id="WP_065076750.1">
    <property type="nucleotide sequence ID" value="NZ_LROS01000003.1"/>
</dbReference>
<evidence type="ECO:0000256" key="2">
    <source>
        <dbReference type="PROSITE-ProRule" id="PRU00335"/>
    </source>
</evidence>
<dbReference type="PATRIC" id="fig|1353534.3.peg.318"/>
<evidence type="ECO:0000313" key="4">
    <source>
        <dbReference type="EMBL" id="OBR96800.1"/>
    </source>
</evidence>
<dbReference type="PROSITE" id="PS50977">
    <property type="entry name" value="HTH_TETR_2"/>
    <property type="match status" value="1"/>
</dbReference>
<dbReference type="SUPFAM" id="SSF46689">
    <property type="entry name" value="Homeodomain-like"/>
    <property type="match status" value="1"/>
</dbReference>
<evidence type="ECO:0000259" key="3">
    <source>
        <dbReference type="PROSITE" id="PS50977"/>
    </source>
</evidence>
<evidence type="ECO:0000256" key="1">
    <source>
        <dbReference type="ARBA" id="ARBA00023125"/>
    </source>
</evidence>